<dbReference type="InterPro" id="IPR020846">
    <property type="entry name" value="MFS_dom"/>
</dbReference>
<proteinExistence type="predicted"/>
<feature type="region of interest" description="Disordered" evidence="5">
    <location>
        <begin position="1"/>
        <end position="28"/>
    </location>
</feature>
<evidence type="ECO:0000256" key="3">
    <source>
        <dbReference type="ARBA" id="ARBA00022989"/>
    </source>
</evidence>
<dbReference type="EMBL" id="SNSC02000025">
    <property type="protein sequence ID" value="TID13690.1"/>
    <property type="molecule type" value="Genomic_DNA"/>
</dbReference>
<feature type="transmembrane region" description="Helical" evidence="6">
    <location>
        <begin position="178"/>
        <end position="201"/>
    </location>
</feature>
<name>A0A4Z1NRY0_9PEZI</name>
<keyword evidence="3 6" id="KW-1133">Transmembrane helix</keyword>
<feature type="transmembrane region" description="Helical" evidence="6">
    <location>
        <begin position="455"/>
        <end position="474"/>
    </location>
</feature>
<evidence type="ECO:0000313" key="8">
    <source>
        <dbReference type="EMBL" id="TID13690.1"/>
    </source>
</evidence>
<feature type="domain" description="Major facilitator superfamily (MFS) profile" evidence="7">
    <location>
        <begin position="83"/>
        <end position="512"/>
    </location>
</feature>
<comment type="subcellular location">
    <subcellularLocation>
        <location evidence="1">Membrane</location>
        <topology evidence="1">Multi-pass membrane protein</topology>
    </subcellularLocation>
</comment>
<dbReference type="InterPro" id="IPR036259">
    <property type="entry name" value="MFS_trans_sf"/>
</dbReference>
<feature type="transmembrane region" description="Helical" evidence="6">
    <location>
        <begin position="148"/>
        <end position="166"/>
    </location>
</feature>
<dbReference type="PANTHER" id="PTHR23502">
    <property type="entry name" value="MAJOR FACILITATOR SUPERFAMILY"/>
    <property type="match status" value="1"/>
</dbReference>
<evidence type="ECO:0000256" key="5">
    <source>
        <dbReference type="SAM" id="MobiDB-lite"/>
    </source>
</evidence>
<sequence length="528" mass="58280">MDIEKKGVSRQKYVENMEPEDSSKLEEGQVDEELDHIDTYIAVEHAGTIIKHKGDSRRENLQPMPSLDPNDPLNWSRSKKYMTYLSICFFSFLGTVNTSKFSVAVVVLSKEFHTSSTKTGFLLSFGVLMLGLGNLFWVVMLRIVGRRPVFLLAIPLILVTNVWAYFATSFGSLLASTIIGGFGAAAAEAPVSAVVADLFFVNERGAMLMIFHLALSSGFFIGPLLNAYVIQYAGWRWICGWLAISSGVCWLVAFFTIHETAYRYRDANAPAEQFGAMKPFRWWLNVTSGFDRRIGFLRTTWNMITVIGYPGVPWVGLVVGTFVGWNLVVQQEAARAFTATPYNWKVHSLGLLSLSGLIGALFATFLGGRLVDIVSNQMTKRNHGRREPEFRLPTIVLPGIIGPMGILIFGLCVARKLSWIGAAVGYGMQGFGLTAASNILVTYAVDSYLPLAGEALVVIFVFRGISGCALSIFAPDWIESAGTANAFGQMVAVQYFLLLFVVIFAFYGKRIRARTARYGPLKHLTLPS</sequence>
<dbReference type="Gene3D" id="1.20.1250.20">
    <property type="entry name" value="MFS general substrate transporter like domains"/>
    <property type="match status" value="1"/>
</dbReference>
<feature type="compositionally biased region" description="Basic and acidic residues" evidence="5">
    <location>
        <begin position="1"/>
        <end position="27"/>
    </location>
</feature>
<organism evidence="8 9">
    <name type="scientific">Venturia nashicola</name>
    <dbReference type="NCBI Taxonomy" id="86259"/>
    <lineage>
        <taxon>Eukaryota</taxon>
        <taxon>Fungi</taxon>
        <taxon>Dikarya</taxon>
        <taxon>Ascomycota</taxon>
        <taxon>Pezizomycotina</taxon>
        <taxon>Dothideomycetes</taxon>
        <taxon>Pleosporomycetidae</taxon>
        <taxon>Venturiales</taxon>
        <taxon>Venturiaceae</taxon>
        <taxon>Venturia</taxon>
    </lineage>
</organism>
<dbReference type="PROSITE" id="PS50850">
    <property type="entry name" value="MFS"/>
    <property type="match status" value="1"/>
</dbReference>
<protein>
    <recommendedName>
        <fullName evidence="7">Major facilitator superfamily (MFS) profile domain-containing protein</fullName>
    </recommendedName>
</protein>
<feature type="transmembrane region" description="Helical" evidence="6">
    <location>
        <begin position="235"/>
        <end position="257"/>
    </location>
</feature>
<dbReference type="STRING" id="86259.A0A4Z1NRY0"/>
<evidence type="ECO:0000256" key="2">
    <source>
        <dbReference type="ARBA" id="ARBA00022692"/>
    </source>
</evidence>
<keyword evidence="4 6" id="KW-0472">Membrane</keyword>
<evidence type="ECO:0000256" key="6">
    <source>
        <dbReference type="SAM" id="Phobius"/>
    </source>
</evidence>
<keyword evidence="9" id="KW-1185">Reference proteome</keyword>
<reference evidence="8 9" key="1">
    <citation type="submission" date="2019-04" db="EMBL/GenBank/DDBJ databases">
        <title>High contiguity whole genome sequence and gene annotation resource for two Venturia nashicola isolates.</title>
        <authorList>
            <person name="Prokchorchik M."/>
            <person name="Won K."/>
            <person name="Lee Y."/>
            <person name="Choi E.D."/>
            <person name="Segonzac C."/>
            <person name="Sohn K.H."/>
        </authorList>
    </citation>
    <scope>NUCLEOTIDE SEQUENCE [LARGE SCALE GENOMIC DNA]</scope>
    <source>
        <strain evidence="8 9">PRI2</strain>
    </source>
</reference>
<feature type="transmembrane region" description="Helical" evidence="6">
    <location>
        <begin position="348"/>
        <end position="371"/>
    </location>
</feature>
<feature type="transmembrane region" description="Helical" evidence="6">
    <location>
        <begin position="208"/>
        <end position="229"/>
    </location>
</feature>
<keyword evidence="2 6" id="KW-0812">Transmembrane</keyword>
<evidence type="ECO:0000256" key="1">
    <source>
        <dbReference type="ARBA" id="ARBA00004141"/>
    </source>
</evidence>
<evidence type="ECO:0000259" key="7">
    <source>
        <dbReference type="PROSITE" id="PS50850"/>
    </source>
</evidence>
<feature type="transmembrane region" description="Helical" evidence="6">
    <location>
        <begin position="392"/>
        <end position="411"/>
    </location>
</feature>
<evidence type="ECO:0000313" key="9">
    <source>
        <dbReference type="Proteomes" id="UP000298493"/>
    </source>
</evidence>
<dbReference type="GO" id="GO:0005886">
    <property type="term" value="C:plasma membrane"/>
    <property type="evidence" value="ECO:0007669"/>
    <property type="project" value="TreeGrafter"/>
</dbReference>
<dbReference type="InterPro" id="IPR011701">
    <property type="entry name" value="MFS"/>
</dbReference>
<feature type="transmembrane region" description="Helical" evidence="6">
    <location>
        <begin position="486"/>
        <end position="507"/>
    </location>
</feature>
<dbReference type="AlphaFoldDB" id="A0A4Z1NRY0"/>
<comment type="caution">
    <text evidence="8">The sequence shown here is derived from an EMBL/GenBank/DDBJ whole genome shotgun (WGS) entry which is preliminary data.</text>
</comment>
<gene>
    <name evidence="8" type="ORF">E6O75_ATG01668</name>
</gene>
<dbReference type="Pfam" id="PF07690">
    <property type="entry name" value="MFS_1"/>
    <property type="match status" value="1"/>
</dbReference>
<dbReference type="PANTHER" id="PTHR23502:SF160">
    <property type="entry name" value="MAJOR FACILITATOR SUPERFAMILY (MFS) PROFILE DOMAIN-CONTAINING PROTEIN-RELATED"/>
    <property type="match status" value="1"/>
</dbReference>
<evidence type="ECO:0000256" key="4">
    <source>
        <dbReference type="ARBA" id="ARBA00023136"/>
    </source>
</evidence>
<accession>A0A4Z1NRY0</accession>
<feature type="transmembrane region" description="Helical" evidence="6">
    <location>
        <begin position="301"/>
        <end position="328"/>
    </location>
</feature>
<dbReference type="SUPFAM" id="SSF103473">
    <property type="entry name" value="MFS general substrate transporter"/>
    <property type="match status" value="1"/>
</dbReference>
<dbReference type="GO" id="GO:0022857">
    <property type="term" value="F:transmembrane transporter activity"/>
    <property type="evidence" value="ECO:0007669"/>
    <property type="project" value="InterPro"/>
</dbReference>
<feature type="transmembrane region" description="Helical" evidence="6">
    <location>
        <begin position="120"/>
        <end position="141"/>
    </location>
</feature>
<dbReference type="Proteomes" id="UP000298493">
    <property type="component" value="Unassembled WGS sequence"/>
</dbReference>
<feature type="transmembrane region" description="Helical" evidence="6">
    <location>
        <begin position="84"/>
        <end position="108"/>
    </location>
</feature>
<feature type="transmembrane region" description="Helical" evidence="6">
    <location>
        <begin position="417"/>
        <end position="443"/>
    </location>
</feature>